<dbReference type="InterPro" id="IPR000835">
    <property type="entry name" value="HTH_MarR-typ"/>
</dbReference>
<keyword evidence="3" id="KW-0804">Transcription</keyword>
<accession>A0ABN2YV99</accession>
<evidence type="ECO:0000259" key="4">
    <source>
        <dbReference type="PROSITE" id="PS50995"/>
    </source>
</evidence>
<keyword evidence="1" id="KW-0805">Transcription regulation</keyword>
<dbReference type="InterPro" id="IPR036390">
    <property type="entry name" value="WH_DNA-bd_sf"/>
</dbReference>
<dbReference type="SUPFAM" id="SSF46785">
    <property type="entry name" value="Winged helix' DNA-binding domain"/>
    <property type="match status" value="1"/>
</dbReference>
<dbReference type="InterPro" id="IPR023187">
    <property type="entry name" value="Tscrpt_reg_MarR-type_CS"/>
</dbReference>
<keyword evidence="2" id="KW-0238">DNA-binding</keyword>
<dbReference type="InterPro" id="IPR039422">
    <property type="entry name" value="MarR/SlyA-like"/>
</dbReference>
<dbReference type="PANTHER" id="PTHR33164:SF57">
    <property type="entry name" value="MARR-FAMILY TRANSCRIPTIONAL REGULATOR"/>
    <property type="match status" value="1"/>
</dbReference>
<evidence type="ECO:0000256" key="2">
    <source>
        <dbReference type="ARBA" id="ARBA00023125"/>
    </source>
</evidence>
<protein>
    <recommendedName>
        <fullName evidence="4">HTH marR-type domain-containing protein</fullName>
    </recommendedName>
</protein>
<dbReference type="EMBL" id="BAAAQQ010000013">
    <property type="protein sequence ID" value="GAA2132989.1"/>
    <property type="molecule type" value="Genomic_DNA"/>
</dbReference>
<dbReference type="RefSeq" id="WP_344305408.1">
    <property type="nucleotide sequence ID" value="NZ_BAAAQQ010000013.1"/>
</dbReference>
<evidence type="ECO:0000256" key="3">
    <source>
        <dbReference type="ARBA" id="ARBA00023163"/>
    </source>
</evidence>
<dbReference type="PROSITE" id="PS50995">
    <property type="entry name" value="HTH_MARR_2"/>
    <property type="match status" value="1"/>
</dbReference>
<dbReference type="PANTHER" id="PTHR33164">
    <property type="entry name" value="TRANSCRIPTIONAL REGULATOR, MARR FAMILY"/>
    <property type="match status" value="1"/>
</dbReference>
<proteinExistence type="predicted"/>
<keyword evidence="6" id="KW-1185">Reference proteome</keyword>
<reference evidence="5 6" key="1">
    <citation type="journal article" date="2019" name="Int. J. Syst. Evol. Microbiol.">
        <title>The Global Catalogue of Microorganisms (GCM) 10K type strain sequencing project: providing services to taxonomists for standard genome sequencing and annotation.</title>
        <authorList>
            <consortium name="The Broad Institute Genomics Platform"/>
            <consortium name="The Broad Institute Genome Sequencing Center for Infectious Disease"/>
            <person name="Wu L."/>
            <person name="Ma J."/>
        </authorList>
    </citation>
    <scope>NUCLEOTIDE SEQUENCE [LARGE SCALE GENOMIC DNA]</scope>
    <source>
        <strain evidence="5 6">JCM 16021</strain>
    </source>
</reference>
<comment type="caution">
    <text evidence="5">The sequence shown here is derived from an EMBL/GenBank/DDBJ whole genome shotgun (WGS) entry which is preliminary data.</text>
</comment>
<evidence type="ECO:0000313" key="6">
    <source>
        <dbReference type="Proteomes" id="UP001500575"/>
    </source>
</evidence>
<dbReference type="Gene3D" id="1.10.10.10">
    <property type="entry name" value="Winged helix-like DNA-binding domain superfamily/Winged helix DNA-binding domain"/>
    <property type="match status" value="1"/>
</dbReference>
<dbReference type="PROSITE" id="PS01117">
    <property type="entry name" value="HTH_MARR_1"/>
    <property type="match status" value="1"/>
</dbReference>
<dbReference type="Pfam" id="PF12802">
    <property type="entry name" value="MarR_2"/>
    <property type="match status" value="1"/>
</dbReference>
<dbReference type="InterPro" id="IPR036388">
    <property type="entry name" value="WH-like_DNA-bd_sf"/>
</dbReference>
<dbReference type="SMART" id="SM00347">
    <property type="entry name" value="HTH_MARR"/>
    <property type="match status" value="1"/>
</dbReference>
<name>A0ABN2YV99_9ACTN</name>
<gene>
    <name evidence="5" type="ORF">GCM10009843_38060</name>
</gene>
<feature type="domain" description="HTH marR-type" evidence="4">
    <location>
        <begin position="9"/>
        <end position="147"/>
    </location>
</feature>
<organism evidence="5 6">
    <name type="scientific">Nocardioides bigeumensis</name>
    <dbReference type="NCBI Taxonomy" id="433657"/>
    <lineage>
        <taxon>Bacteria</taxon>
        <taxon>Bacillati</taxon>
        <taxon>Actinomycetota</taxon>
        <taxon>Actinomycetes</taxon>
        <taxon>Propionibacteriales</taxon>
        <taxon>Nocardioidaceae</taxon>
        <taxon>Nocardioides</taxon>
    </lineage>
</organism>
<sequence>MTEVKGDFPDHIISLLGLVMDGFRRDMHARMSGREGPPAARGLRASHIRMLSLMPADGMRVTDLAERVGMTKQALGEFANVLEDRGLVESLRDPADRRVRILKPTRRGRAAVVAAEKVISAIEADWQERLGPRKWATLRAILTTLHNDSEERRTSAP</sequence>
<evidence type="ECO:0000256" key="1">
    <source>
        <dbReference type="ARBA" id="ARBA00023015"/>
    </source>
</evidence>
<dbReference type="Proteomes" id="UP001500575">
    <property type="component" value="Unassembled WGS sequence"/>
</dbReference>
<evidence type="ECO:0000313" key="5">
    <source>
        <dbReference type="EMBL" id="GAA2132989.1"/>
    </source>
</evidence>